<evidence type="ECO:0000313" key="4">
    <source>
        <dbReference type="Proteomes" id="UP001150941"/>
    </source>
</evidence>
<accession>A0A9W9NGQ9</accession>
<keyword evidence="2" id="KW-0472">Membrane</keyword>
<feature type="region of interest" description="Disordered" evidence="1">
    <location>
        <begin position="1"/>
        <end position="57"/>
    </location>
</feature>
<keyword evidence="2" id="KW-1133">Transmembrane helix</keyword>
<sequence>MKSCSISPSKTEKDAMPADEYHGEEGFIPEASPPYQDTDATHVTRSDAPSPSPASAEQVPYTCVAKTEMEIFAALRLIADSVAQQHQAANRALLHSPIFLGAAFAVLCILLSQAKSGRLDTASIIPLCAALLMVAFSATRYCTKGYLDQAEMVGTLQWLYGDMDEVQEDPETSLRPTENYDSFTQPRHRKTTPEKDSAPNIQIDKSVRQAHTRTITFISYWKGEVIAVLVMTLACKSPNRASGTERACCTKNPIREKPSSSRASISPRPLNEPVAIIRAWTVKQKYRGNNLGLDILEYVVRFSYGRGWKQPVFAEDHAHSLRLVPWPFEKGMETDDERAKRKLAEVGRQVVGFGLRS</sequence>
<reference evidence="3" key="1">
    <citation type="submission" date="2022-11" db="EMBL/GenBank/DDBJ databases">
        <authorList>
            <person name="Petersen C."/>
        </authorList>
    </citation>
    <scope>NUCLEOTIDE SEQUENCE</scope>
    <source>
        <strain evidence="3">IBT 19713</strain>
    </source>
</reference>
<organism evidence="3 4">
    <name type="scientific">Penicillium chermesinum</name>
    <dbReference type="NCBI Taxonomy" id="63820"/>
    <lineage>
        <taxon>Eukaryota</taxon>
        <taxon>Fungi</taxon>
        <taxon>Dikarya</taxon>
        <taxon>Ascomycota</taxon>
        <taxon>Pezizomycotina</taxon>
        <taxon>Eurotiomycetes</taxon>
        <taxon>Eurotiomycetidae</taxon>
        <taxon>Eurotiales</taxon>
        <taxon>Aspergillaceae</taxon>
        <taxon>Penicillium</taxon>
    </lineage>
</organism>
<dbReference type="AlphaFoldDB" id="A0A9W9NGQ9"/>
<keyword evidence="4" id="KW-1185">Reference proteome</keyword>
<evidence type="ECO:0000256" key="2">
    <source>
        <dbReference type="SAM" id="Phobius"/>
    </source>
</evidence>
<gene>
    <name evidence="3" type="ORF">N7468_008850</name>
</gene>
<feature type="transmembrane region" description="Helical" evidence="2">
    <location>
        <begin position="92"/>
        <end position="112"/>
    </location>
</feature>
<evidence type="ECO:0000256" key="1">
    <source>
        <dbReference type="SAM" id="MobiDB-lite"/>
    </source>
</evidence>
<proteinExistence type="predicted"/>
<feature type="transmembrane region" description="Helical" evidence="2">
    <location>
        <begin position="124"/>
        <end position="142"/>
    </location>
</feature>
<feature type="compositionally biased region" description="Polar residues" evidence="1">
    <location>
        <begin position="174"/>
        <end position="185"/>
    </location>
</feature>
<dbReference type="EMBL" id="JAPQKS010000007">
    <property type="protein sequence ID" value="KAJ5219646.1"/>
    <property type="molecule type" value="Genomic_DNA"/>
</dbReference>
<dbReference type="GeneID" id="83205449"/>
<keyword evidence="2" id="KW-0812">Transmembrane</keyword>
<reference evidence="3" key="2">
    <citation type="journal article" date="2023" name="IMA Fungus">
        <title>Comparative genomic study of the Penicillium genus elucidates a diverse pangenome and 15 lateral gene transfer events.</title>
        <authorList>
            <person name="Petersen C."/>
            <person name="Sorensen T."/>
            <person name="Nielsen M.R."/>
            <person name="Sondergaard T.E."/>
            <person name="Sorensen J.L."/>
            <person name="Fitzpatrick D.A."/>
            <person name="Frisvad J.C."/>
            <person name="Nielsen K.L."/>
        </authorList>
    </citation>
    <scope>NUCLEOTIDE SEQUENCE</scope>
    <source>
        <strain evidence="3">IBT 19713</strain>
    </source>
</reference>
<feature type="region of interest" description="Disordered" evidence="1">
    <location>
        <begin position="167"/>
        <end position="200"/>
    </location>
</feature>
<comment type="caution">
    <text evidence="3">The sequence shown here is derived from an EMBL/GenBank/DDBJ whole genome shotgun (WGS) entry which is preliminary data.</text>
</comment>
<dbReference type="Proteomes" id="UP001150941">
    <property type="component" value="Unassembled WGS sequence"/>
</dbReference>
<name>A0A9W9NGQ9_9EURO</name>
<feature type="compositionally biased region" description="Basic and acidic residues" evidence="1">
    <location>
        <begin position="10"/>
        <end position="25"/>
    </location>
</feature>
<dbReference type="OrthoDB" id="5343688at2759"/>
<evidence type="ECO:0000313" key="3">
    <source>
        <dbReference type="EMBL" id="KAJ5219646.1"/>
    </source>
</evidence>
<protein>
    <submittedName>
        <fullName evidence="3">Uncharacterized protein</fullName>
    </submittedName>
</protein>
<dbReference type="RefSeq" id="XP_058326476.1">
    <property type="nucleotide sequence ID" value="XM_058478146.1"/>
</dbReference>